<keyword evidence="4 6" id="KW-0143">Chaperone</keyword>
<feature type="binding site" evidence="6">
    <location>
        <position position="495"/>
    </location>
    <ligand>
        <name>ATP</name>
        <dbReference type="ChEBI" id="CHEBI:30616"/>
    </ligand>
</feature>
<protein>
    <recommendedName>
        <fullName evidence="6">Chaperonin GroEL</fullName>
        <ecNumber evidence="6">5.6.1.7</ecNumber>
    </recommendedName>
    <alternativeName>
        <fullName evidence="6">60 kDa chaperonin</fullName>
    </alternativeName>
    <alternativeName>
        <fullName evidence="6">Chaperonin-60</fullName>
        <shortName evidence="6">Cpn60</shortName>
    </alternativeName>
</protein>
<dbReference type="PROSITE" id="PS00296">
    <property type="entry name" value="CHAPERONINS_CPN60"/>
    <property type="match status" value="1"/>
</dbReference>
<dbReference type="GO" id="GO:0005737">
    <property type="term" value="C:cytoplasm"/>
    <property type="evidence" value="ECO:0007669"/>
    <property type="project" value="UniProtKB-SubCell"/>
</dbReference>
<dbReference type="CDD" id="cd03344">
    <property type="entry name" value="GroEL"/>
    <property type="match status" value="1"/>
</dbReference>
<comment type="similarity">
    <text evidence="1 6 7">Belongs to the chaperonin (HSP60) family.</text>
</comment>
<dbReference type="EC" id="5.6.1.7" evidence="6"/>
<evidence type="ECO:0000313" key="11">
    <source>
        <dbReference type="Proteomes" id="UP000033054"/>
    </source>
</evidence>
<evidence type="ECO:0000256" key="1">
    <source>
        <dbReference type="ARBA" id="ARBA00006607"/>
    </source>
</evidence>
<dbReference type="GO" id="GO:0140662">
    <property type="term" value="F:ATP-dependent protein folding chaperone"/>
    <property type="evidence" value="ECO:0007669"/>
    <property type="project" value="InterPro"/>
</dbReference>
<dbReference type="HOGENOM" id="CLU_016503_3_0_10"/>
<dbReference type="FunFam" id="1.10.560.10:FF:000001">
    <property type="entry name" value="60 kDa chaperonin"/>
    <property type="match status" value="1"/>
</dbReference>
<dbReference type="NCBIfam" id="NF000592">
    <property type="entry name" value="PRK00013.1"/>
    <property type="match status" value="1"/>
</dbReference>
<keyword evidence="2 6" id="KW-0547">Nucleotide-binding</keyword>
<evidence type="ECO:0000256" key="8">
    <source>
        <dbReference type="RuleBase" id="RU000419"/>
    </source>
</evidence>
<proteinExistence type="inferred from homology"/>
<evidence type="ECO:0000256" key="2">
    <source>
        <dbReference type="ARBA" id="ARBA00022741"/>
    </source>
</evidence>
<evidence type="ECO:0000256" key="4">
    <source>
        <dbReference type="ARBA" id="ARBA00023186"/>
    </source>
</evidence>
<organism evidence="10 11">
    <name type="scientific">Spirosoma radiotolerans</name>
    <dbReference type="NCBI Taxonomy" id="1379870"/>
    <lineage>
        <taxon>Bacteria</taxon>
        <taxon>Pseudomonadati</taxon>
        <taxon>Bacteroidota</taxon>
        <taxon>Cytophagia</taxon>
        <taxon>Cytophagales</taxon>
        <taxon>Cytophagaceae</taxon>
        <taxon>Spirosoma</taxon>
    </lineage>
</organism>
<dbReference type="PRINTS" id="PR00298">
    <property type="entry name" value="CHAPERONIN60"/>
</dbReference>
<feature type="binding site" evidence="6">
    <location>
        <begin position="29"/>
        <end position="32"/>
    </location>
    <ligand>
        <name>ATP</name>
        <dbReference type="ChEBI" id="CHEBI:30616"/>
    </ligand>
</feature>
<dbReference type="NCBIfam" id="TIGR02348">
    <property type="entry name" value="GroEL"/>
    <property type="match status" value="1"/>
</dbReference>
<dbReference type="NCBIfam" id="NF009487">
    <property type="entry name" value="PRK12849.1"/>
    <property type="match status" value="1"/>
</dbReference>
<dbReference type="STRING" id="1379870.SD10_18360"/>
<evidence type="ECO:0000256" key="5">
    <source>
        <dbReference type="ARBA" id="ARBA00023235"/>
    </source>
</evidence>
<dbReference type="Gene3D" id="3.50.7.10">
    <property type="entry name" value="GroEL"/>
    <property type="match status" value="1"/>
</dbReference>
<feature type="binding site" evidence="6">
    <location>
        <position position="415"/>
    </location>
    <ligand>
        <name>ATP</name>
        <dbReference type="ChEBI" id="CHEBI:30616"/>
    </ligand>
</feature>
<evidence type="ECO:0000256" key="9">
    <source>
        <dbReference type="SAM" id="MobiDB-lite"/>
    </source>
</evidence>
<dbReference type="AlphaFoldDB" id="A0A0E3ZXQ4"/>
<dbReference type="PATRIC" id="fig|1379870.5.peg.3969"/>
<dbReference type="SUPFAM" id="SSF48592">
    <property type="entry name" value="GroEL equatorial domain-like"/>
    <property type="match status" value="1"/>
</dbReference>
<reference evidence="10 11" key="1">
    <citation type="journal article" date="2014" name="Curr. Microbiol.">
        <title>Spirosoma radiotolerans sp. nov., a gamma-radiation-resistant bacterium isolated from gamma ray-irradiated soil.</title>
        <authorList>
            <person name="Lee J.J."/>
            <person name="Srinivasan S."/>
            <person name="Lim S."/>
            <person name="Joe M."/>
            <person name="Im S."/>
            <person name="Bae S.I."/>
            <person name="Park K.R."/>
            <person name="Han J.H."/>
            <person name="Park S.H."/>
            <person name="Joo B.M."/>
            <person name="Park S.J."/>
            <person name="Kim M.K."/>
        </authorList>
    </citation>
    <scope>NUCLEOTIDE SEQUENCE [LARGE SCALE GENOMIC DNA]</scope>
    <source>
        <strain evidence="10 11">DG5A</strain>
    </source>
</reference>
<comment type="subunit">
    <text evidence="6 8">Forms a cylinder of 14 subunits composed of two heptameric rings stacked back-to-back. Interacts with the co-chaperonin GroES.</text>
</comment>
<gene>
    <name evidence="6 10" type="primary">groEL</name>
    <name evidence="6" type="synonym">groL</name>
    <name evidence="10" type="ORF">SD10_18360</name>
</gene>
<dbReference type="Gene3D" id="3.30.260.10">
    <property type="entry name" value="TCP-1-like chaperonin intermediate domain"/>
    <property type="match status" value="1"/>
</dbReference>
<dbReference type="NCBIfam" id="NF009489">
    <property type="entry name" value="PRK12851.1"/>
    <property type="match status" value="1"/>
</dbReference>
<dbReference type="SUPFAM" id="SSF52029">
    <property type="entry name" value="GroEL apical domain-like"/>
    <property type="match status" value="1"/>
</dbReference>
<name>A0A0E3ZXQ4_9BACT</name>
<evidence type="ECO:0000256" key="6">
    <source>
        <dbReference type="HAMAP-Rule" id="MF_00600"/>
    </source>
</evidence>
<feature type="compositionally biased region" description="Gly residues" evidence="9">
    <location>
        <begin position="530"/>
        <end position="546"/>
    </location>
</feature>
<comment type="function">
    <text evidence="6 8">Together with its co-chaperonin GroES, plays an essential role in assisting protein folding. The GroEL-GroES system forms a nano-cage that allows encapsulation of the non-native substrate proteins and provides a physical environment optimized to promote and accelerate protein folding.</text>
</comment>
<dbReference type="HAMAP" id="MF_00600">
    <property type="entry name" value="CH60"/>
    <property type="match status" value="1"/>
</dbReference>
<dbReference type="InterPro" id="IPR018370">
    <property type="entry name" value="Chaperonin_Cpn60_CS"/>
</dbReference>
<dbReference type="EMBL" id="CP010429">
    <property type="protein sequence ID" value="AKD56575.1"/>
    <property type="molecule type" value="Genomic_DNA"/>
</dbReference>
<dbReference type="GO" id="GO:0042026">
    <property type="term" value="P:protein refolding"/>
    <property type="evidence" value="ECO:0007669"/>
    <property type="project" value="UniProtKB-UniRule"/>
</dbReference>
<dbReference type="GO" id="GO:0016853">
    <property type="term" value="F:isomerase activity"/>
    <property type="evidence" value="ECO:0007669"/>
    <property type="project" value="UniProtKB-KW"/>
</dbReference>
<evidence type="ECO:0000256" key="7">
    <source>
        <dbReference type="RuleBase" id="RU000418"/>
    </source>
</evidence>
<evidence type="ECO:0000256" key="3">
    <source>
        <dbReference type="ARBA" id="ARBA00022840"/>
    </source>
</evidence>
<feature type="region of interest" description="Disordered" evidence="9">
    <location>
        <begin position="525"/>
        <end position="546"/>
    </location>
</feature>
<dbReference type="GO" id="GO:0051082">
    <property type="term" value="F:unfolded protein binding"/>
    <property type="evidence" value="ECO:0007669"/>
    <property type="project" value="UniProtKB-UniRule"/>
</dbReference>
<dbReference type="Gene3D" id="1.10.560.10">
    <property type="entry name" value="GroEL-like equatorial domain"/>
    <property type="match status" value="1"/>
</dbReference>
<dbReference type="KEGG" id="srd:SD10_18360"/>
<keyword evidence="5 6" id="KW-0413">Isomerase</keyword>
<feature type="binding site" evidence="6">
    <location>
        <position position="50"/>
    </location>
    <ligand>
        <name>ATP</name>
        <dbReference type="ChEBI" id="CHEBI:30616"/>
    </ligand>
</feature>
<comment type="subcellular location">
    <subcellularLocation>
        <location evidence="6">Cytoplasm</location>
    </subcellularLocation>
</comment>
<dbReference type="GO" id="GO:0005524">
    <property type="term" value="F:ATP binding"/>
    <property type="evidence" value="ECO:0007669"/>
    <property type="project" value="UniProtKB-UniRule"/>
</dbReference>
<sequence length="546" mass="57942">MAKKIFFDTEARERIKKGVDTLADAVKVTLGPKGRNVILDKKFGSPVITKDGVTVAKEIELKDAMENMGAQLVKEVASKTADSAGDGTTTATVLAQAIYSIGAKNVAAGANPMDLKRGIDKAVVTVVKNLAEQAQTIGDDFGKIEQVATISANHDEEIGKMIAEAMKKVGKEGVITVEEARGTETEVKTVEGMQFDRGYLSPYFVTNTEKMEVELERPFILISEKKVSSMKELLPVLEQVAQTGRPLLIIAEDVDGEALATLVVNKIRGALKVAAVKAPGFGDRRKAMLEDIAILTGGQVISEERGFKLENASIEYLGQAEKILIDKDNTTVVNGVGEKENITGRVNQIKAQIENTTSDYDREKLQERLAKLSGGVAILYIGAATEVEMKEKKDRVDDALHATRAAVEEGIVTGGGIALIRAISSLDAINAINEDEKTGINIIRVALESPLRTIVANAGGEGSVIVNKVKDGQGGYGYNAKNDTFEDLFAAGVIDPKKVTRLALENAASIAGLLLTTECVIADEPEEAPAGGGHGHPGGGGMGGMM</sequence>
<dbReference type="Proteomes" id="UP000033054">
    <property type="component" value="Chromosome"/>
</dbReference>
<dbReference type="RefSeq" id="WP_046575734.1">
    <property type="nucleotide sequence ID" value="NZ_CP010429.1"/>
</dbReference>
<dbReference type="InterPro" id="IPR027410">
    <property type="entry name" value="TCP-1-like_intermed_sf"/>
</dbReference>
<dbReference type="InterPro" id="IPR027409">
    <property type="entry name" value="GroEL-like_apical_dom_sf"/>
</dbReference>
<dbReference type="FunFam" id="3.50.7.10:FF:000001">
    <property type="entry name" value="60 kDa chaperonin"/>
    <property type="match status" value="1"/>
</dbReference>
<comment type="caution">
    <text evidence="6">Lacks conserved residue(s) required for the propagation of feature annotation.</text>
</comment>
<dbReference type="InterPro" id="IPR002423">
    <property type="entry name" value="Cpn60/GroEL/TCP-1"/>
</dbReference>
<feature type="binding site" evidence="6">
    <location>
        <begin position="86"/>
        <end position="90"/>
    </location>
    <ligand>
        <name>ATP</name>
        <dbReference type="ChEBI" id="CHEBI:30616"/>
    </ligand>
</feature>
<dbReference type="PANTHER" id="PTHR45633">
    <property type="entry name" value="60 KDA HEAT SHOCK PROTEIN, MITOCHONDRIAL"/>
    <property type="match status" value="1"/>
</dbReference>
<dbReference type="NCBIfam" id="NF009488">
    <property type="entry name" value="PRK12850.1"/>
    <property type="match status" value="1"/>
</dbReference>
<keyword evidence="3 6" id="KW-0067">ATP-binding</keyword>
<keyword evidence="11" id="KW-1185">Reference proteome</keyword>
<evidence type="ECO:0000313" key="10">
    <source>
        <dbReference type="EMBL" id="AKD56575.1"/>
    </source>
</evidence>
<accession>A0A0E3ZXQ4</accession>
<dbReference type="Pfam" id="PF00118">
    <property type="entry name" value="Cpn60_TCP1"/>
    <property type="match status" value="1"/>
</dbReference>
<keyword evidence="6" id="KW-0963">Cytoplasm</keyword>
<dbReference type="InterPro" id="IPR001844">
    <property type="entry name" value="Cpn60/GroEL"/>
</dbReference>
<dbReference type="SUPFAM" id="SSF54849">
    <property type="entry name" value="GroEL-intermediate domain like"/>
    <property type="match status" value="1"/>
</dbReference>
<dbReference type="InterPro" id="IPR027413">
    <property type="entry name" value="GROEL-like_equatorial_sf"/>
</dbReference>
<dbReference type="OrthoDB" id="9766614at2"/>